<feature type="binding site" evidence="11">
    <location>
        <position position="164"/>
    </location>
    <ligand>
        <name>Mg(2+)</name>
        <dbReference type="ChEBI" id="CHEBI:18420"/>
    </ligand>
</feature>
<feature type="binding site" evidence="11">
    <location>
        <position position="275"/>
    </location>
    <ligand>
        <name>Mg(2+)</name>
        <dbReference type="ChEBI" id="CHEBI:18420"/>
    </ligand>
</feature>
<accession>A0A7V1EIT3</accession>
<keyword evidence="4 10" id="KW-0808">Transferase</keyword>
<dbReference type="Pfam" id="PF02424">
    <property type="entry name" value="ApbE"/>
    <property type="match status" value="1"/>
</dbReference>
<evidence type="ECO:0000256" key="2">
    <source>
        <dbReference type="ARBA" id="ARBA00016337"/>
    </source>
</evidence>
<keyword evidence="6 10" id="KW-0274">FAD</keyword>
<gene>
    <name evidence="12" type="ORF">ENP86_09870</name>
</gene>
<comment type="catalytic activity">
    <reaction evidence="9 10">
        <text>L-threonyl-[protein] + FAD = FMN-L-threonyl-[protein] + AMP + H(+)</text>
        <dbReference type="Rhea" id="RHEA:36847"/>
        <dbReference type="Rhea" id="RHEA-COMP:11060"/>
        <dbReference type="Rhea" id="RHEA-COMP:11061"/>
        <dbReference type="ChEBI" id="CHEBI:15378"/>
        <dbReference type="ChEBI" id="CHEBI:30013"/>
        <dbReference type="ChEBI" id="CHEBI:57692"/>
        <dbReference type="ChEBI" id="CHEBI:74257"/>
        <dbReference type="ChEBI" id="CHEBI:456215"/>
        <dbReference type="EC" id="2.7.1.180"/>
    </reaction>
</comment>
<dbReference type="PANTHER" id="PTHR30040">
    <property type="entry name" value="THIAMINE BIOSYNTHESIS LIPOPROTEIN APBE"/>
    <property type="match status" value="1"/>
</dbReference>
<dbReference type="EMBL" id="DSKY01000022">
    <property type="protein sequence ID" value="HDY59837.1"/>
    <property type="molecule type" value="Genomic_DNA"/>
</dbReference>
<keyword evidence="7 10" id="KW-0460">Magnesium</keyword>
<comment type="cofactor">
    <cofactor evidence="11">
        <name>Mg(2+)</name>
        <dbReference type="ChEBI" id="CHEBI:18420"/>
    </cofactor>
    <cofactor evidence="11">
        <name>Mn(2+)</name>
        <dbReference type="ChEBI" id="CHEBI:29035"/>
    </cofactor>
    <text evidence="11">Magnesium. Can also use manganese.</text>
</comment>
<dbReference type="GO" id="GO:0016740">
    <property type="term" value="F:transferase activity"/>
    <property type="evidence" value="ECO:0007669"/>
    <property type="project" value="UniProtKB-UniRule"/>
</dbReference>
<evidence type="ECO:0000256" key="8">
    <source>
        <dbReference type="ARBA" id="ARBA00031306"/>
    </source>
</evidence>
<evidence type="ECO:0000256" key="1">
    <source>
        <dbReference type="ARBA" id="ARBA00011955"/>
    </source>
</evidence>
<evidence type="ECO:0000256" key="10">
    <source>
        <dbReference type="PIRNR" id="PIRNR006268"/>
    </source>
</evidence>
<dbReference type="PIRSF" id="PIRSF006268">
    <property type="entry name" value="ApbE"/>
    <property type="match status" value="1"/>
</dbReference>
<dbReference type="EC" id="2.7.1.180" evidence="1 10"/>
<comment type="caution">
    <text evidence="12">The sequence shown here is derived from an EMBL/GenBank/DDBJ whole genome shotgun (WGS) entry which is preliminary data.</text>
</comment>
<evidence type="ECO:0000313" key="12">
    <source>
        <dbReference type="EMBL" id="HDY59837.1"/>
    </source>
</evidence>
<dbReference type="SUPFAM" id="SSF143631">
    <property type="entry name" value="ApbE-like"/>
    <property type="match status" value="1"/>
</dbReference>
<comment type="similarity">
    <text evidence="10">Belongs to the ApbE family.</text>
</comment>
<evidence type="ECO:0000256" key="11">
    <source>
        <dbReference type="PIRSR" id="PIRSR006268-2"/>
    </source>
</evidence>
<sequence length="316" mass="35548">MSFVKYKVIFIFVFIFCAPKEKEYNYKNIVMGGPCEIKFYCPDKTVAQRVLSEIDLELKYLDSLLNYFSPNSLVSRINREHRAQLPEDIKPVFLLSDSISRLTNGVFDISIAPLLEIWGFYSNQKKIPAQVEINRAKKFVDYRKITIKRDSIFIPESMKVDLGGIAQGFAADRVSGIMRMYKIKSAVINIAGEIYALGNSPKKRPWVVGIKNPRGDGVIEKVGVIDGALSTSGDYEKFFIIDGIRYAHIIDPRTGYPAQNYASVTIFAESATFADGIATAVSVMGAREGKKFLDSLGIKGIIYYAKDDKLERLETR</sequence>
<keyword evidence="5 10" id="KW-0479">Metal-binding</keyword>
<organism evidence="12">
    <name type="scientific">candidate division WOR-3 bacterium</name>
    <dbReference type="NCBI Taxonomy" id="2052148"/>
    <lineage>
        <taxon>Bacteria</taxon>
        <taxon>Bacteria division WOR-3</taxon>
    </lineage>
</organism>
<dbReference type="InterPro" id="IPR003374">
    <property type="entry name" value="ApbE-like_sf"/>
</dbReference>
<proteinExistence type="inferred from homology"/>
<evidence type="ECO:0000256" key="5">
    <source>
        <dbReference type="ARBA" id="ARBA00022723"/>
    </source>
</evidence>
<dbReference type="AlphaFoldDB" id="A0A7V1EIT3"/>
<dbReference type="PANTHER" id="PTHR30040:SF2">
    <property type="entry name" value="FAD:PROTEIN FMN TRANSFERASE"/>
    <property type="match status" value="1"/>
</dbReference>
<feature type="binding site" evidence="11">
    <location>
        <position position="279"/>
    </location>
    <ligand>
        <name>Mg(2+)</name>
        <dbReference type="ChEBI" id="CHEBI:18420"/>
    </ligand>
</feature>
<evidence type="ECO:0000256" key="3">
    <source>
        <dbReference type="ARBA" id="ARBA00022630"/>
    </source>
</evidence>
<protein>
    <recommendedName>
        <fullName evidence="2 10">FAD:protein FMN transferase</fullName>
        <ecNumber evidence="1 10">2.7.1.180</ecNumber>
    </recommendedName>
    <alternativeName>
        <fullName evidence="8 10">Flavin transferase</fullName>
    </alternativeName>
</protein>
<reference evidence="12" key="1">
    <citation type="journal article" date="2020" name="mSystems">
        <title>Genome- and Community-Level Interaction Insights into Carbon Utilization and Element Cycling Functions of Hydrothermarchaeota in Hydrothermal Sediment.</title>
        <authorList>
            <person name="Zhou Z."/>
            <person name="Liu Y."/>
            <person name="Xu W."/>
            <person name="Pan J."/>
            <person name="Luo Z.H."/>
            <person name="Li M."/>
        </authorList>
    </citation>
    <scope>NUCLEOTIDE SEQUENCE [LARGE SCALE GENOMIC DNA]</scope>
    <source>
        <strain evidence="12">SpSt-258</strain>
    </source>
</reference>
<dbReference type="Gene3D" id="3.10.520.10">
    <property type="entry name" value="ApbE-like domains"/>
    <property type="match status" value="1"/>
</dbReference>
<evidence type="ECO:0000256" key="9">
    <source>
        <dbReference type="ARBA" id="ARBA00048540"/>
    </source>
</evidence>
<evidence type="ECO:0000256" key="7">
    <source>
        <dbReference type="ARBA" id="ARBA00022842"/>
    </source>
</evidence>
<evidence type="ECO:0000256" key="4">
    <source>
        <dbReference type="ARBA" id="ARBA00022679"/>
    </source>
</evidence>
<evidence type="ECO:0000256" key="6">
    <source>
        <dbReference type="ARBA" id="ARBA00022827"/>
    </source>
</evidence>
<name>A0A7V1EIT3_UNCW3</name>
<keyword evidence="3 10" id="KW-0285">Flavoprotein</keyword>
<dbReference type="GO" id="GO:0046872">
    <property type="term" value="F:metal ion binding"/>
    <property type="evidence" value="ECO:0007669"/>
    <property type="project" value="UniProtKB-UniRule"/>
</dbReference>
<dbReference type="InterPro" id="IPR024932">
    <property type="entry name" value="ApbE"/>
</dbReference>